<sequence>MLVFPENAPVDAAEWRTWLEGPEMFGALAVNNTDPAGAPLVVPAHATLTGDEVVLHLARVNPVWKHLEAATEVRFVVTGDSAYVRNDWRAKPGVPPAEGVPTSYYASVQFRCGVQVVDDPAGIAEVLTWQFADLQPDGGHAEVSPTDGPYARMLPAIRALRLPVREVVASFKYDDEKPTEHRERVAAHLEERGRGSDAGAAAQQRRRLREVGERHVR</sequence>
<dbReference type="InterPro" id="IPR012349">
    <property type="entry name" value="Split_barrel_FMN-bd"/>
</dbReference>
<dbReference type="STRING" id="478801.Ksed_02790"/>
<reference evidence="2 3" key="1">
    <citation type="journal article" date="2009" name="Stand. Genomic Sci.">
        <title>Complete genome sequence of Kytococcus sedentarius type strain (541).</title>
        <authorList>
            <person name="Sims D."/>
            <person name="Brettin T."/>
            <person name="Detter J.C."/>
            <person name="Han C."/>
            <person name="Lapidus A."/>
            <person name="Copeland A."/>
            <person name="Glavina Del Rio T."/>
            <person name="Nolan M."/>
            <person name="Chen F."/>
            <person name="Lucas S."/>
            <person name="Tice H."/>
            <person name="Cheng J.F."/>
            <person name="Bruce D."/>
            <person name="Goodwin L."/>
            <person name="Pitluck S."/>
            <person name="Ovchinnikova G."/>
            <person name="Pati A."/>
            <person name="Ivanova N."/>
            <person name="Mavrommatis K."/>
            <person name="Chen A."/>
            <person name="Palaniappan K."/>
            <person name="D'haeseleer P."/>
            <person name="Chain P."/>
            <person name="Bristow J."/>
            <person name="Eisen J.A."/>
            <person name="Markowitz V."/>
            <person name="Hugenholtz P."/>
            <person name="Schneider S."/>
            <person name="Goker M."/>
            <person name="Pukall R."/>
            <person name="Kyrpides N.C."/>
            <person name="Klenk H.P."/>
        </authorList>
    </citation>
    <scope>NUCLEOTIDE SEQUENCE [LARGE SCALE GENOMIC DNA]</scope>
    <source>
        <strain evidence="3">ATCC 14392 / DSM 20547 / JCM 11482 / CCUG 33030 / NBRC 15357 / NCTC 11040 / CCM 314 / 541</strain>
    </source>
</reference>
<accession>C7NJM9</accession>
<dbReference type="Proteomes" id="UP000006666">
    <property type="component" value="Chromosome"/>
</dbReference>
<dbReference type="Pfam" id="PF04299">
    <property type="entry name" value="FMN_bind_2"/>
    <property type="match status" value="1"/>
</dbReference>
<evidence type="ECO:0000313" key="3">
    <source>
        <dbReference type="Proteomes" id="UP000006666"/>
    </source>
</evidence>
<dbReference type="KEGG" id="kse:Ksed_02790"/>
<protein>
    <submittedName>
        <fullName evidence="2">Transcriptional regulator</fullName>
    </submittedName>
</protein>
<dbReference type="Gene3D" id="2.30.110.10">
    <property type="entry name" value="Electron Transport, Fmn-binding Protein, Chain A"/>
    <property type="match status" value="1"/>
</dbReference>
<dbReference type="PANTHER" id="PTHR35802">
    <property type="entry name" value="PROTEASE SYNTHASE AND SPORULATION PROTEIN PAI 2"/>
    <property type="match status" value="1"/>
</dbReference>
<dbReference type="eggNOG" id="COG2808">
    <property type="taxonomic scope" value="Bacteria"/>
</dbReference>
<proteinExistence type="predicted"/>
<dbReference type="PANTHER" id="PTHR35802:SF1">
    <property type="entry name" value="PROTEASE SYNTHASE AND SPORULATION PROTEIN PAI 2"/>
    <property type="match status" value="1"/>
</dbReference>
<evidence type="ECO:0000256" key="1">
    <source>
        <dbReference type="SAM" id="MobiDB-lite"/>
    </source>
</evidence>
<dbReference type="SUPFAM" id="SSF50475">
    <property type="entry name" value="FMN-binding split barrel"/>
    <property type="match status" value="1"/>
</dbReference>
<keyword evidence="3" id="KW-1185">Reference proteome</keyword>
<dbReference type="InterPro" id="IPR007396">
    <property type="entry name" value="TR_PAI2-type"/>
</dbReference>
<dbReference type="AlphaFoldDB" id="C7NJM9"/>
<dbReference type="RefSeq" id="WP_012801777.1">
    <property type="nucleotide sequence ID" value="NC_013169.1"/>
</dbReference>
<evidence type="ECO:0000313" key="2">
    <source>
        <dbReference type="EMBL" id="ACV05359.1"/>
    </source>
</evidence>
<name>C7NJM9_KYTSD</name>
<feature type="region of interest" description="Disordered" evidence="1">
    <location>
        <begin position="187"/>
        <end position="217"/>
    </location>
</feature>
<dbReference type="HOGENOM" id="CLU_1329665_0_0_11"/>
<gene>
    <name evidence="2" type="ordered locus">Ksed_02790</name>
</gene>
<dbReference type="EMBL" id="CP001686">
    <property type="protein sequence ID" value="ACV05359.1"/>
    <property type="molecule type" value="Genomic_DNA"/>
</dbReference>
<organism evidence="2 3">
    <name type="scientific">Kytococcus sedentarius (strain ATCC 14392 / DSM 20547 / JCM 11482 / CCUG 33030 / NBRC 15357 / NCTC 11040 / CCM 314 / 541)</name>
    <name type="common">Micrococcus sedentarius</name>
    <dbReference type="NCBI Taxonomy" id="478801"/>
    <lineage>
        <taxon>Bacteria</taxon>
        <taxon>Bacillati</taxon>
        <taxon>Actinomycetota</taxon>
        <taxon>Actinomycetes</taxon>
        <taxon>Micrococcales</taxon>
        <taxon>Kytococcaceae</taxon>
        <taxon>Kytococcus</taxon>
    </lineage>
</organism>